<sequence>MAQLKKKYTVWIQHYLIIHVLNFSASAVAVAVMPPTATAIAFGGVPKTPTALDTGYTSDQCLTVPVIPMWWQLTG</sequence>
<protein>
    <submittedName>
        <fullName evidence="2">Uncharacterized protein</fullName>
    </submittedName>
</protein>
<evidence type="ECO:0000313" key="3">
    <source>
        <dbReference type="Proteomes" id="UP000516437"/>
    </source>
</evidence>
<keyword evidence="1" id="KW-0812">Transmembrane</keyword>
<reference evidence="2 3" key="1">
    <citation type="journal article" date="2019" name="Plant Biotechnol. J.">
        <title>The red bayberry genome and genetic basis of sex determination.</title>
        <authorList>
            <person name="Jia H.M."/>
            <person name="Jia H.J."/>
            <person name="Cai Q.L."/>
            <person name="Wang Y."/>
            <person name="Zhao H.B."/>
            <person name="Yang W.F."/>
            <person name="Wang G.Y."/>
            <person name="Li Y.H."/>
            <person name="Zhan D.L."/>
            <person name="Shen Y.T."/>
            <person name="Niu Q.F."/>
            <person name="Chang L."/>
            <person name="Qiu J."/>
            <person name="Zhao L."/>
            <person name="Xie H.B."/>
            <person name="Fu W.Y."/>
            <person name="Jin J."/>
            <person name="Li X.W."/>
            <person name="Jiao Y."/>
            <person name="Zhou C.C."/>
            <person name="Tu T."/>
            <person name="Chai C.Y."/>
            <person name="Gao J.L."/>
            <person name="Fan L.J."/>
            <person name="van de Weg E."/>
            <person name="Wang J.Y."/>
            <person name="Gao Z.S."/>
        </authorList>
    </citation>
    <scope>NUCLEOTIDE SEQUENCE [LARGE SCALE GENOMIC DNA]</scope>
    <source>
        <tissue evidence="2">Leaves</tissue>
    </source>
</reference>
<dbReference type="Proteomes" id="UP000516437">
    <property type="component" value="Chromosome 1"/>
</dbReference>
<keyword evidence="3" id="KW-1185">Reference proteome</keyword>
<feature type="transmembrane region" description="Helical" evidence="1">
    <location>
        <begin position="12"/>
        <end position="33"/>
    </location>
</feature>
<organism evidence="2 3">
    <name type="scientific">Morella rubra</name>
    <name type="common">Chinese bayberry</name>
    <dbReference type="NCBI Taxonomy" id="262757"/>
    <lineage>
        <taxon>Eukaryota</taxon>
        <taxon>Viridiplantae</taxon>
        <taxon>Streptophyta</taxon>
        <taxon>Embryophyta</taxon>
        <taxon>Tracheophyta</taxon>
        <taxon>Spermatophyta</taxon>
        <taxon>Magnoliopsida</taxon>
        <taxon>eudicotyledons</taxon>
        <taxon>Gunneridae</taxon>
        <taxon>Pentapetalae</taxon>
        <taxon>rosids</taxon>
        <taxon>fabids</taxon>
        <taxon>Fagales</taxon>
        <taxon>Myricaceae</taxon>
        <taxon>Morella</taxon>
    </lineage>
</organism>
<accession>A0A6A1WVZ5</accession>
<name>A0A6A1WVZ5_9ROSI</name>
<proteinExistence type="predicted"/>
<dbReference type="AlphaFoldDB" id="A0A6A1WVZ5"/>
<evidence type="ECO:0000313" key="2">
    <source>
        <dbReference type="EMBL" id="KAB1227867.1"/>
    </source>
</evidence>
<dbReference type="EMBL" id="RXIC02000019">
    <property type="protein sequence ID" value="KAB1227867.1"/>
    <property type="molecule type" value="Genomic_DNA"/>
</dbReference>
<evidence type="ECO:0000256" key="1">
    <source>
        <dbReference type="SAM" id="Phobius"/>
    </source>
</evidence>
<keyword evidence="1" id="KW-1133">Transmembrane helix</keyword>
<gene>
    <name evidence="2" type="ORF">CJ030_MR1G012661</name>
</gene>
<comment type="caution">
    <text evidence="2">The sequence shown here is derived from an EMBL/GenBank/DDBJ whole genome shotgun (WGS) entry which is preliminary data.</text>
</comment>
<keyword evidence="1" id="KW-0472">Membrane</keyword>